<sequence>MITNCLIVKTLDDAAKADSASAMNKILQTALKLYTCTSSRNHDSKISSVSVLAVISRILCFTRVT</sequence>
<evidence type="ECO:0000313" key="2">
    <source>
        <dbReference type="Proteomes" id="UP000278627"/>
    </source>
</evidence>
<dbReference type="Proteomes" id="UP000278627">
    <property type="component" value="Unassembled WGS sequence"/>
</dbReference>
<accession>A0A0N4TYV5</accession>
<protein>
    <submittedName>
        <fullName evidence="3">Kinesin motor domain-containing protein</fullName>
    </submittedName>
</protein>
<name>A0A0N4TYV5_BRUPA</name>
<keyword evidence="2" id="KW-1185">Reference proteome</keyword>
<organism evidence="3">
    <name type="scientific">Brugia pahangi</name>
    <name type="common">Filarial nematode worm</name>
    <dbReference type="NCBI Taxonomy" id="6280"/>
    <lineage>
        <taxon>Eukaryota</taxon>
        <taxon>Metazoa</taxon>
        <taxon>Ecdysozoa</taxon>
        <taxon>Nematoda</taxon>
        <taxon>Chromadorea</taxon>
        <taxon>Rhabditida</taxon>
        <taxon>Spirurina</taxon>
        <taxon>Spiruromorpha</taxon>
        <taxon>Filarioidea</taxon>
        <taxon>Onchocercidae</taxon>
        <taxon>Brugia</taxon>
    </lineage>
</organism>
<proteinExistence type="predicted"/>
<dbReference type="AlphaFoldDB" id="A0A0N4TYV5"/>
<gene>
    <name evidence="1" type="ORF">BPAG_LOCUS14140</name>
</gene>
<dbReference type="STRING" id="6280.A0A0N4TYV5"/>
<reference evidence="1 2" key="2">
    <citation type="submission" date="2018-11" db="EMBL/GenBank/DDBJ databases">
        <authorList>
            <consortium name="Pathogen Informatics"/>
        </authorList>
    </citation>
    <scope>NUCLEOTIDE SEQUENCE [LARGE SCALE GENOMIC DNA]</scope>
</reference>
<evidence type="ECO:0000313" key="3">
    <source>
        <dbReference type="WBParaSite" id="BPAG_0001421201-mRNA-1"/>
    </source>
</evidence>
<dbReference type="WBParaSite" id="BPAG_0001421201-mRNA-1">
    <property type="protein sequence ID" value="BPAG_0001421201-mRNA-1"/>
    <property type="gene ID" value="BPAG_0001421201"/>
</dbReference>
<evidence type="ECO:0000313" key="1">
    <source>
        <dbReference type="EMBL" id="VDN95325.1"/>
    </source>
</evidence>
<reference evidence="3" key="1">
    <citation type="submission" date="2017-02" db="UniProtKB">
        <authorList>
            <consortium name="WormBaseParasite"/>
        </authorList>
    </citation>
    <scope>IDENTIFICATION</scope>
</reference>
<dbReference type="EMBL" id="UZAD01013531">
    <property type="protein sequence ID" value="VDN95325.1"/>
    <property type="molecule type" value="Genomic_DNA"/>
</dbReference>